<dbReference type="Proteomes" id="UP000240418">
    <property type="component" value="Unassembled WGS sequence"/>
</dbReference>
<dbReference type="RefSeq" id="WP_243403717.1">
    <property type="nucleotide sequence ID" value="NZ_PYGJ01000015.1"/>
</dbReference>
<dbReference type="InterPro" id="IPR000572">
    <property type="entry name" value="OxRdtase_Mopterin-bd_dom"/>
</dbReference>
<protein>
    <recommendedName>
        <fullName evidence="1">Oxidoreductase molybdopterin-binding domain-containing protein</fullName>
    </recommendedName>
</protein>
<evidence type="ECO:0000313" key="3">
    <source>
        <dbReference type="Proteomes" id="UP000240418"/>
    </source>
</evidence>
<name>A0A2P8F7K5_9RHOB</name>
<accession>A0A2P8F7K5</accession>
<keyword evidence="3" id="KW-1185">Reference proteome</keyword>
<sequence length="173" mass="19335">MRILRWAIIALIVGLMQPLTTALWAEDAMVEPTGRVILTVSGKIGATNSGDTAQFDLEMLRALPSESFSTTTLWTEGVREFTGVPLAVLLDNLGISGSTVDAWAINDYLAEFSVSELDEKAPIIAYEMDGEPMTRRNRGPLWIVYPYDSSAKYQNELTYTRSVWQLDRIEILE</sequence>
<dbReference type="Gene3D" id="3.90.420.10">
    <property type="entry name" value="Oxidoreductase, molybdopterin-binding domain"/>
    <property type="match status" value="1"/>
</dbReference>
<dbReference type="AlphaFoldDB" id="A0A2P8F7K5"/>
<feature type="domain" description="Oxidoreductase molybdopterin-binding" evidence="1">
    <location>
        <begin position="76"/>
        <end position="147"/>
    </location>
</feature>
<evidence type="ECO:0000259" key="1">
    <source>
        <dbReference type="Pfam" id="PF00174"/>
    </source>
</evidence>
<dbReference type="EMBL" id="PYGJ01000015">
    <property type="protein sequence ID" value="PSL17701.1"/>
    <property type="molecule type" value="Genomic_DNA"/>
</dbReference>
<gene>
    <name evidence="2" type="ORF">CLV88_11548</name>
</gene>
<comment type="caution">
    <text evidence="2">The sequence shown here is derived from an EMBL/GenBank/DDBJ whole genome shotgun (WGS) entry which is preliminary data.</text>
</comment>
<organism evidence="2 3">
    <name type="scientific">Shimia abyssi</name>
    <dbReference type="NCBI Taxonomy" id="1662395"/>
    <lineage>
        <taxon>Bacteria</taxon>
        <taxon>Pseudomonadati</taxon>
        <taxon>Pseudomonadota</taxon>
        <taxon>Alphaproteobacteria</taxon>
        <taxon>Rhodobacterales</taxon>
        <taxon>Roseobacteraceae</taxon>
    </lineage>
</organism>
<dbReference type="SUPFAM" id="SSF56524">
    <property type="entry name" value="Oxidoreductase molybdopterin-binding domain"/>
    <property type="match status" value="1"/>
</dbReference>
<dbReference type="Pfam" id="PF00174">
    <property type="entry name" value="Oxidored_molyb"/>
    <property type="match status" value="1"/>
</dbReference>
<evidence type="ECO:0000313" key="2">
    <source>
        <dbReference type="EMBL" id="PSL17701.1"/>
    </source>
</evidence>
<reference evidence="2 3" key="1">
    <citation type="submission" date="2018-03" db="EMBL/GenBank/DDBJ databases">
        <title>Genomic Encyclopedia of Archaeal and Bacterial Type Strains, Phase II (KMG-II): from individual species to whole genera.</title>
        <authorList>
            <person name="Goeker M."/>
        </authorList>
    </citation>
    <scope>NUCLEOTIDE SEQUENCE [LARGE SCALE GENOMIC DNA]</scope>
    <source>
        <strain evidence="2 3">DSM 100673</strain>
    </source>
</reference>
<dbReference type="InterPro" id="IPR036374">
    <property type="entry name" value="OxRdtase_Mopterin-bd_sf"/>
</dbReference>
<proteinExistence type="predicted"/>